<protein>
    <submittedName>
        <fullName evidence="2">Uncharacterized protein</fullName>
    </submittedName>
</protein>
<feature type="transmembrane region" description="Helical" evidence="1">
    <location>
        <begin position="144"/>
        <end position="177"/>
    </location>
</feature>
<dbReference type="EMBL" id="JACHNZ010000047">
    <property type="protein sequence ID" value="MBB4633562.1"/>
    <property type="molecule type" value="Genomic_DNA"/>
</dbReference>
<evidence type="ECO:0000256" key="1">
    <source>
        <dbReference type="SAM" id="Phobius"/>
    </source>
</evidence>
<organism evidence="2 3">
    <name type="scientific">Sphingosinicella soli</name>
    <dbReference type="NCBI Taxonomy" id="333708"/>
    <lineage>
        <taxon>Bacteria</taxon>
        <taxon>Pseudomonadati</taxon>
        <taxon>Pseudomonadota</taxon>
        <taxon>Alphaproteobacteria</taxon>
        <taxon>Sphingomonadales</taxon>
        <taxon>Sphingosinicellaceae</taxon>
        <taxon>Sphingosinicella</taxon>
    </lineage>
</organism>
<sequence>MNLALRTEIQPATVRSGVDRFGGLHLARPPARTARLLVVSRIRDRRLGDRGLGLDSLFRLPGRTAAPLGRCDLGLVGTVPAGAARQRTERAFILALAIVGLRLRCGSRLLSPFRTLLTFLTLRTFCAFRTFRTFRARGGTVCPFLAVLALAILALAFLAFRTLCTFGTLLTVAILTIRPLARFEPLTIAAAVLNGTGIPLVAVVLVVVLVALILIAHIALVGIAAAPIGAVAVLLILRLTLFLTRAHFGNDAVVVIGVLQKIFGLDAFALLMCLAREIRVFLEQLQRIAALPRLRASVAHLTTAALLGTRIAAPTTPTGLLPIPHEILFSPIMPAEPTVVDQDVRGHPRKGPEATAKRFCLS</sequence>
<keyword evidence="1" id="KW-0812">Transmembrane</keyword>
<proteinExistence type="predicted"/>
<gene>
    <name evidence="2" type="ORF">GGQ98_003201</name>
</gene>
<name>A0A7W7F8D9_9SPHN</name>
<evidence type="ECO:0000313" key="2">
    <source>
        <dbReference type="EMBL" id="MBB4633562.1"/>
    </source>
</evidence>
<dbReference type="Proteomes" id="UP000566324">
    <property type="component" value="Unassembled WGS sequence"/>
</dbReference>
<evidence type="ECO:0000313" key="3">
    <source>
        <dbReference type="Proteomes" id="UP000566324"/>
    </source>
</evidence>
<comment type="caution">
    <text evidence="2">The sequence shown here is derived from an EMBL/GenBank/DDBJ whole genome shotgun (WGS) entry which is preliminary data.</text>
</comment>
<accession>A0A7W7F8D9</accession>
<keyword evidence="1" id="KW-0472">Membrane</keyword>
<feature type="transmembrane region" description="Helical" evidence="1">
    <location>
        <begin position="253"/>
        <end position="275"/>
    </location>
</feature>
<reference evidence="2 3" key="1">
    <citation type="submission" date="2020-08" db="EMBL/GenBank/DDBJ databases">
        <title>Genomic Encyclopedia of Type Strains, Phase IV (KMG-IV): sequencing the most valuable type-strain genomes for metagenomic binning, comparative biology and taxonomic classification.</title>
        <authorList>
            <person name="Goeker M."/>
        </authorList>
    </citation>
    <scope>NUCLEOTIDE SEQUENCE [LARGE SCALE GENOMIC DNA]</scope>
    <source>
        <strain evidence="2 3">DSM 17328</strain>
    </source>
</reference>
<keyword evidence="1" id="KW-1133">Transmembrane helix</keyword>
<feature type="transmembrane region" description="Helical" evidence="1">
    <location>
        <begin position="197"/>
        <end position="216"/>
    </location>
</feature>
<keyword evidence="3" id="KW-1185">Reference proteome</keyword>
<dbReference type="AlphaFoldDB" id="A0A7W7F8D9"/>
<feature type="transmembrane region" description="Helical" evidence="1">
    <location>
        <begin position="223"/>
        <end position="241"/>
    </location>
</feature>